<dbReference type="AlphaFoldDB" id="A0A4Q9KDW6"/>
<keyword evidence="3" id="KW-1185">Reference proteome</keyword>
<name>A0A4Q9KDW6_9ACTN</name>
<evidence type="ECO:0000256" key="1">
    <source>
        <dbReference type="SAM" id="Coils"/>
    </source>
</evidence>
<accession>A0A4Q9KDW6</accession>
<organism evidence="2 3">
    <name type="scientific">Propioniciclava sinopodophylli</name>
    <dbReference type="NCBI Taxonomy" id="1837344"/>
    <lineage>
        <taxon>Bacteria</taxon>
        <taxon>Bacillati</taxon>
        <taxon>Actinomycetota</taxon>
        <taxon>Actinomycetes</taxon>
        <taxon>Propionibacteriales</taxon>
        <taxon>Propionibacteriaceae</taxon>
        <taxon>Propioniciclava</taxon>
    </lineage>
</organism>
<evidence type="ECO:0000313" key="3">
    <source>
        <dbReference type="Proteomes" id="UP000292373"/>
    </source>
</evidence>
<keyword evidence="1" id="KW-0175">Coiled coil</keyword>
<gene>
    <name evidence="2" type="ORF">ET989_09255</name>
</gene>
<dbReference type="OrthoDB" id="3291843at2"/>
<proteinExistence type="predicted"/>
<feature type="coiled-coil region" evidence="1">
    <location>
        <begin position="58"/>
        <end position="131"/>
    </location>
</feature>
<evidence type="ECO:0000313" key="2">
    <source>
        <dbReference type="EMBL" id="TBT84323.1"/>
    </source>
</evidence>
<dbReference type="EMBL" id="SDMQ01000008">
    <property type="protein sequence ID" value="TBT84323.1"/>
    <property type="molecule type" value="Genomic_DNA"/>
</dbReference>
<sequence length="142" mass="15104">MTTPNEALAAIRHIVEQAKGVPMTSNVMVSRAELLGLIARAEAAASVTAADPEMGEAAATLADARTEAERIVAEAREEAVALVGESEVAQAAEAEAEALRLESHTWVDNHLAEFETGLQRAIEQVETLRDRLASRSQGDDTL</sequence>
<comment type="caution">
    <text evidence="2">The sequence shown here is derived from an EMBL/GenBank/DDBJ whole genome shotgun (WGS) entry which is preliminary data.</text>
</comment>
<dbReference type="RefSeq" id="WP_131168252.1">
    <property type="nucleotide sequence ID" value="NZ_SDMQ01000008.1"/>
</dbReference>
<dbReference type="Proteomes" id="UP000292373">
    <property type="component" value="Unassembled WGS sequence"/>
</dbReference>
<reference evidence="2 3" key="1">
    <citation type="submission" date="2019-01" db="EMBL/GenBank/DDBJ databases">
        <title>Lactibacter flavus gen. nov., sp. nov., a novel bacterium of the family Propionibacteriaceae isolated from raw milk and dairy products.</title>
        <authorList>
            <person name="Huptas C."/>
            <person name="Wenning M."/>
            <person name="Breitenwieser F."/>
            <person name="Doll E."/>
            <person name="Von Neubeck M."/>
            <person name="Busse H.-J."/>
            <person name="Scherer S."/>
        </authorList>
    </citation>
    <scope>NUCLEOTIDE SEQUENCE [LARGE SCALE GENOMIC DNA]</scope>
    <source>
        <strain evidence="2 3">KCTC 33808</strain>
    </source>
</reference>
<evidence type="ECO:0008006" key="4">
    <source>
        <dbReference type="Google" id="ProtNLM"/>
    </source>
</evidence>
<protein>
    <recommendedName>
        <fullName evidence="4">ATPase</fullName>
    </recommendedName>
</protein>